<reference evidence="2" key="1">
    <citation type="submission" date="2019-09" db="EMBL/GenBank/DDBJ databases">
        <authorList>
            <person name="Teo W.F.A."/>
            <person name="Duangmal K."/>
        </authorList>
    </citation>
    <scope>NUCLEOTIDE SEQUENCE [LARGE SCALE GENOMIC DNA]</scope>
    <source>
        <strain evidence="2">K81G1</strain>
    </source>
</reference>
<protein>
    <submittedName>
        <fullName evidence="2">Helix-turn-helix transcriptional regulator</fullName>
    </submittedName>
</protein>
<evidence type="ECO:0000313" key="2">
    <source>
        <dbReference type="EMBL" id="KAA9150096.1"/>
    </source>
</evidence>
<dbReference type="PANTHER" id="PTHR33169">
    <property type="entry name" value="PADR-FAMILY TRANSCRIPTIONAL REGULATOR"/>
    <property type="match status" value="1"/>
</dbReference>
<comment type="caution">
    <text evidence="2">The sequence shown here is derived from an EMBL/GenBank/DDBJ whole genome shotgun (WGS) entry which is preliminary data.</text>
</comment>
<sequence length="200" mass="23077">MAMAVLELLHEKPMHPYEMNQLLRDRHVENRVNIKPGSLYHTVDRLLADGHLEVVETQREGRRPERTVYALTEQGRDAFVERATAILSTVATEHPEYTSGLAVLDDLDPEVALAQLQLRVLRLEAEVAAQQAIQKGLIAKKLPRIYWIDWQYTAAAREFELNWTKQLVADIESGRLEWQHRKRHSPAFELIKDTHDDKAS</sequence>
<dbReference type="PANTHER" id="PTHR33169:SF27">
    <property type="entry name" value="TRANSCRIPTIONAL REGULATOR PADR FAMILY PROTEIN"/>
    <property type="match status" value="1"/>
</dbReference>
<dbReference type="SUPFAM" id="SSF46785">
    <property type="entry name" value="Winged helix' DNA-binding domain"/>
    <property type="match status" value="1"/>
</dbReference>
<dbReference type="AlphaFoldDB" id="A0A5N0UL29"/>
<proteinExistence type="predicted"/>
<feature type="domain" description="Transcription regulator PadR N-terminal" evidence="1">
    <location>
        <begin position="5"/>
        <end position="79"/>
    </location>
</feature>
<evidence type="ECO:0000313" key="3">
    <source>
        <dbReference type="Proteomes" id="UP000319769"/>
    </source>
</evidence>
<evidence type="ECO:0000259" key="1">
    <source>
        <dbReference type="Pfam" id="PF03551"/>
    </source>
</evidence>
<dbReference type="InterPro" id="IPR005149">
    <property type="entry name" value="Tscrpt_reg_PadR_N"/>
</dbReference>
<keyword evidence="3" id="KW-1185">Reference proteome</keyword>
<dbReference type="Pfam" id="PF03551">
    <property type="entry name" value="PadR"/>
    <property type="match status" value="1"/>
</dbReference>
<gene>
    <name evidence="2" type="ORF">FPZ12_041885</name>
</gene>
<organism evidence="2 3">
    <name type="scientific">Amycolatopsis acidicola</name>
    <dbReference type="NCBI Taxonomy" id="2596893"/>
    <lineage>
        <taxon>Bacteria</taxon>
        <taxon>Bacillati</taxon>
        <taxon>Actinomycetota</taxon>
        <taxon>Actinomycetes</taxon>
        <taxon>Pseudonocardiales</taxon>
        <taxon>Pseudonocardiaceae</taxon>
        <taxon>Amycolatopsis</taxon>
    </lineage>
</organism>
<name>A0A5N0UL29_9PSEU</name>
<dbReference type="OrthoDB" id="8443918at2"/>
<dbReference type="InterPro" id="IPR036390">
    <property type="entry name" value="WH_DNA-bd_sf"/>
</dbReference>
<dbReference type="InterPro" id="IPR036388">
    <property type="entry name" value="WH-like_DNA-bd_sf"/>
</dbReference>
<dbReference type="Gene3D" id="1.10.10.10">
    <property type="entry name" value="Winged helix-like DNA-binding domain superfamily/Winged helix DNA-binding domain"/>
    <property type="match status" value="1"/>
</dbReference>
<dbReference type="EMBL" id="VMNW02000125">
    <property type="protein sequence ID" value="KAA9150096.1"/>
    <property type="molecule type" value="Genomic_DNA"/>
</dbReference>
<dbReference type="Proteomes" id="UP000319769">
    <property type="component" value="Unassembled WGS sequence"/>
</dbReference>
<accession>A0A5N0UL29</accession>
<dbReference type="InterPro" id="IPR052509">
    <property type="entry name" value="Metal_resp_DNA-bind_regulator"/>
</dbReference>